<feature type="repeat" description="WD" evidence="3">
    <location>
        <begin position="995"/>
        <end position="1036"/>
    </location>
</feature>
<proteinExistence type="predicted"/>
<accession>A0A9Y2KYC7</accession>
<evidence type="ECO:0000256" key="1">
    <source>
        <dbReference type="ARBA" id="ARBA00022574"/>
    </source>
</evidence>
<dbReference type="InterPro" id="IPR008271">
    <property type="entry name" value="Ser/Thr_kinase_AS"/>
</dbReference>
<feature type="repeat" description="WD" evidence="3">
    <location>
        <begin position="1333"/>
        <end position="1374"/>
    </location>
</feature>
<dbReference type="InterPro" id="IPR001680">
    <property type="entry name" value="WD40_rpt"/>
</dbReference>
<dbReference type="Pfam" id="PF00400">
    <property type="entry name" value="WD40"/>
    <property type="match status" value="7"/>
</dbReference>
<feature type="repeat" description="WD" evidence="3">
    <location>
        <begin position="1124"/>
        <end position="1157"/>
    </location>
</feature>
<protein>
    <submittedName>
        <fullName evidence="5">Protein kinase</fullName>
    </submittedName>
</protein>
<evidence type="ECO:0000256" key="3">
    <source>
        <dbReference type="PROSITE-ProRule" id="PRU00221"/>
    </source>
</evidence>
<evidence type="ECO:0000256" key="2">
    <source>
        <dbReference type="ARBA" id="ARBA00022737"/>
    </source>
</evidence>
<feature type="repeat" description="WD" evidence="3">
    <location>
        <begin position="1418"/>
        <end position="1459"/>
    </location>
</feature>
<dbReference type="SUPFAM" id="SSF50978">
    <property type="entry name" value="WD40 repeat-like"/>
    <property type="match status" value="2"/>
</dbReference>
<feature type="repeat" description="WD" evidence="3">
    <location>
        <begin position="1085"/>
        <end position="1122"/>
    </location>
</feature>
<dbReference type="RefSeq" id="WP_270920949.1">
    <property type="nucleotide sequence ID" value="NZ_CP127247.1"/>
</dbReference>
<name>A0A9Y2KYC7_9RHOB</name>
<evidence type="ECO:0000313" key="6">
    <source>
        <dbReference type="Proteomes" id="UP001238334"/>
    </source>
</evidence>
<dbReference type="EMBL" id="CP127247">
    <property type="protein sequence ID" value="WIY24788.1"/>
    <property type="molecule type" value="Genomic_DNA"/>
</dbReference>
<dbReference type="PROSITE" id="PS50011">
    <property type="entry name" value="PROTEIN_KINASE_DOM"/>
    <property type="match status" value="1"/>
</dbReference>
<feature type="repeat" description="WD" evidence="3">
    <location>
        <begin position="951"/>
        <end position="985"/>
    </location>
</feature>
<dbReference type="PROSITE" id="PS50294">
    <property type="entry name" value="WD_REPEATS_REGION"/>
    <property type="match status" value="2"/>
</dbReference>
<dbReference type="InterPro" id="IPR049052">
    <property type="entry name" value="nSTAND1"/>
</dbReference>
<keyword evidence="5" id="KW-0418">Kinase</keyword>
<dbReference type="CDD" id="cd00200">
    <property type="entry name" value="WD40"/>
    <property type="match status" value="2"/>
</dbReference>
<dbReference type="Proteomes" id="UP001238334">
    <property type="component" value="Chromosome"/>
</dbReference>
<dbReference type="KEGG" id="ppso:QPJ95_20135"/>
<dbReference type="Pfam" id="PF20703">
    <property type="entry name" value="nSTAND1"/>
    <property type="match status" value="1"/>
</dbReference>
<organism evidence="5 6">
    <name type="scientific">Parasedimentitalea psychrophila</name>
    <dbReference type="NCBI Taxonomy" id="2997337"/>
    <lineage>
        <taxon>Bacteria</taxon>
        <taxon>Pseudomonadati</taxon>
        <taxon>Pseudomonadota</taxon>
        <taxon>Alphaproteobacteria</taxon>
        <taxon>Rhodobacterales</taxon>
        <taxon>Paracoccaceae</taxon>
        <taxon>Parasedimentitalea</taxon>
    </lineage>
</organism>
<dbReference type="Pfam" id="PF00069">
    <property type="entry name" value="Pkinase"/>
    <property type="match status" value="1"/>
</dbReference>
<dbReference type="GO" id="GO:0005524">
    <property type="term" value="F:ATP binding"/>
    <property type="evidence" value="ECO:0007669"/>
    <property type="project" value="InterPro"/>
</dbReference>
<dbReference type="InterPro" id="IPR027417">
    <property type="entry name" value="P-loop_NTPase"/>
</dbReference>
<dbReference type="PANTHER" id="PTHR19848:SF8">
    <property type="entry name" value="F-BOX AND WD REPEAT DOMAIN CONTAINING 7"/>
    <property type="match status" value="1"/>
</dbReference>
<dbReference type="InterPro" id="IPR011009">
    <property type="entry name" value="Kinase-like_dom_sf"/>
</dbReference>
<feature type="domain" description="Protein kinase" evidence="4">
    <location>
        <begin position="10"/>
        <end position="313"/>
    </location>
</feature>
<dbReference type="InterPro" id="IPR015943">
    <property type="entry name" value="WD40/YVTN_repeat-like_dom_sf"/>
</dbReference>
<keyword evidence="1 3" id="KW-0853">WD repeat</keyword>
<dbReference type="Gene3D" id="2.130.10.10">
    <property type="entry name" value="YVTN repeat-like/Quinoprotein amine dehydrogenase"/>
    <property type="match status" value="4"/>
</dbReference>
<dbReference type="Gene3D" id="3.40.50.300">
    <property type="entry name" value="P-loop containing nucleotide triphosphate hydrolases"/>
    <property type="match status" value="1"/>
</dbReference>
<dbReference type="PANTHER" id="PTHR19848">
    <property type="entry name" value="WD40 REPEAT PROTEIN"/>
    <property type="match status" value="1"/>
</dbReference>
<dbReference type="CDD" id="cd14014">
    <property type="entry name" value="STKc_PknB_like"/>
    <property type="match status" value="1"/>
</dbReference>
<dbReference type="InterPro" id="IPR036322">
    <property type="entry name" value="WD40_repeat_dom_sf"/>
</dbReference>
<dbReference type="InterPro" id="IPR000719">
    <property type="entry name" value="Prot_kinase_dom"/>
</dbReference>
<keyword evidence="6" id="KW-1185">Reference proteome</keyword>
<reference evidence="5 6" key="1">
    <citation type="submission" date="2023-06" db="EMBL/GenBank/DDBJ databases">
        <title>Parasedimentitalea psychrophila sp. nov., a psychrophilic bacterium isolated from deep-sea sediment.</title>
        <authorList>
            <person name="Li A."/>
        </authorList>
    </citation>
    <scope>NUCLEOTIDE SEQUENCE [LARGE SCALE GENOMIC DNA]</scope>
    <source>
        <strain evidence="5 6">QS115</strain>
    </source>
</reference>
<evidence type="ECO:0000259" key="4">
    <source>
        <dbReference type="PROSITE" id="PS50011"/>
    </source>
</evidence>
<keyword evidence="5" id="KW-0808">Transferase</keyword>
<keyword evidence="2" id="KW-0677">Repeat</keyword>
<dbReference type="PROSITE" id="PS00108">
    <property type="entry name" value="PROTEIN_KINASE_ST"/>
    <property type="match status" value="1"/>
</dbReference>
<dbReference type="GO" id="GO:0004672">
    <property type="term" value="F:protein kinase activity"/>
    <property type="evidence" value="ECO:0007669"/>
    <property type="project" value="InterPro"/>
</dbReference>
<evidence type="ECO:0000313" key="5">
    <source>
        <dbReference type="EMBL" id="WIY24788.1"/>
    </source>
</evidence>
<dbReference type="SMART" id="SM00220">
    <property type="entry name" value="S_TKc"/>
    <property type="match status" value="1"/>
</dbReference>
<sequence length="1489" mass="160544">MELPEYVGRYVVRREIARGGFAVVALAWDEELTAEVAIKILLFHDEKDMNLKQRFIEEARLLRRMKSYNIVGIHDVGRLSDGSPYFVMDYADLGTLANQLQARRKEGAGLPQQDILQLVDALSSGLSAIHRAGIVHRDVKPENILYQTIGTRLPQETIASGCQNLTVAMPLPGDQQFLLERVMIGDLGIARDLSSDNQSSLLLGGTPAYMAPEQFGADGGVSRAADIYSASAVLWYATTGARPPDSAFVEAEIKFQEKPWRDFFLLGMALDPVRRFDDIQAWSSAAHDVMARIAAKMPDPTIARHDGNALPTPGADCPYRGLSAFQPEDADRFFGREELVADLLQRLKSLKVLVVGGSSGSGKSSLIRAGLISSLRQGSITGSEGWRIELFTPGTDALSELFFRLRGNHENARVRLDEFVARPSVARQVLLDAGSEPLLLAIDQFEELFTLNAPEVTQDFVDALAALTDPADSKVRVVITIRADFYQNCAAVPWLAEAVSRNQVLVGPMTARDLRRAIVEPARRAGIYVEQYLVDAIVSEAGNDAGVLPLISHALVETWVRRLGATLTYEGYRGSGGMAGAIRQTADVVFDNDFSDDERRVAERLLLNLVTPGEGGADARRVLARSELKGDRDAPVMERVVKRLTEARLLTIDDETVQITHEALLRSWPRLSRWIERSRGDLRLRLRIVQMAEEWIEAGRDSEMLLRGARLGYVLEWFENNQDKAGAKEREFLEAGSMAQEAAQKEANNRRAQRHRLQFAAVGTLAALAIGATAASVIALKQSRHAQANAAIADAATIRANDSFASALSAAAAGYATDDPLLALNLAVQSISRSRSPQTTFDARVALLRARLNLSKGTPAPMGALVPARDALSIAISPDGGSVVTGGRDGMVRILDTATRHQVAEELVSDIGGVQDIAFSPHGDGFAAVGDSGRIVFWPYSGGFAEEPWLLGETSDILWRLAFHPNDPTIATVGEDGRVRIWSISDRGGADGRIIATRNGDFTSVAFSPDGRALVAGNGAGEVWAWQYPAGEALFPSLTTLHSSDVWGLSFSDDGAFLATVSSDGSSAIVEIGSGKAVGRAFPATETIGAVEFMSDGWRLVGGNAEGKLSIWDVKNQELEARSPSGHTGRILDIALSDNQRIAATLGADQQVRFWRLGPKVPLSKDYRLTNGAQVKGLALGNSHLAVGDTNGSIAVSEFAENSTVSTMPLHRHQVWAVALSPDGKRLATADRNGQIIISSTDFAGAQVNLSPIGEAIWSLNFSSDGSKLLVAAESAAHLIDLETKNTIRLFKPERGSVTRAAMDFGASKVALSTSRGQVHIWSLAEEAEPTILDVSNNLVWSVSFSKDGSLLAAADSDEIVSIWKLPNGERLKDFTGHVRGATDVLILGDGATLVASDRRGGLHIWDMTYGKLVGHIPNAHTASIWRLAAHPDGQKFASSGDDGVVRVWDVLSTQAACELSKGVLGLQQRAQYLGATDAIDACTISGTK</sequence>
<dbReference type="SUPFAM" id="SSF56112">
    <property type="entry name" value="Protein kinase-like (PK-like)"/>
    <property type="match status" value="1"/>
</dbReference>
<dbReference type="SUPFAM" id="SSF52540">
    <property type="entry name" value="P-loop containing nucleoside triphosphate hydrolases"/>
    <property type="match status" value="1"/>
</dbReference>
<dbReference type="Gene3D" id="1.10.510.10">
    <property type="entry name" value="Transferase(Phosphotransferase) domain 1"/>
    <property type="match status" value="1"/>
</dbReference>
<dbReference type="SMART" id="SM00320">
    <property type="entry name" value="WD40"/>
    <property type="match status" value="13"/>
</dbReference>
<gene>
    <name evidence="5" type="ORF">QPJ95_20135</name>
</gene>
<dbReference type="PROSITE" id="PS50082">
    <property type="entry name" value="WD_REPEATS_2"/>
    <property type="match status" value="6"/>
</dbReference>